<dbReference type="FunFam" id="2.130.10.10:FF:000611">
    <property type="entry name" value="Dynein axonemal intermediate chain 1"/>
    <property type="match status" value="1"/>
</dbReference>
<dbReference type="SUPFAM" id="SSF50978">
    <property type="entry name" value="WD40 repeat-like"/>
    <property type="match status" value="1"/>
</dbReference>
<evidence type="ECO:0000313" key="12">
    <source>
        <dbReference type="EnsemblMetazoa" id="AMIN001321-PA"/>
    </source>
</evidence>
<dbReference type="Pfam" id="PF00400">
    <property type="entry name" value="WD40"/>
    <property type="match status" value="1"/>
</dbReference>
<dbReference type="AlphaFoldDB" id="A0A182VTD0"/>
<evidence type="ECO:0000256" key="2">
    <source>
        <dbReference type="ARBA" id="ARBA00011059"/>
    </source>
</evidence>
<feature type="compositionally biased region" description="Basic and acidic residues" evidence="11">
    <location>
        <begin position="111"/>
        <end position="129"/>
    </location>
</feature>
<evidence type="ECO:0000256" key="9">
    <source>
        <dbReference type="ARBA" id="ARBA00023212"/>
    </source>
</evidence>
<evidence type="ECO:0000256" key="5">
    <source>
        <dbReference type="ARBA" id="ARBA00022701"/>
    </source>
</evidence>
<keyword evidence="6" id="KW-0677">Repeat</keyword>
<feature type="compositionally biased region" description="Basic and acidic residues" evidence="11">
    <location>
        <begin position="88"/>
        <end position="104"/>
    </location>
</feature>
<feature type="compositionally biased region" description="Acidic residues" evidence="11">
    <location>
        <begin position="131"/>
        <end position="164"/>
    </location>
</feature>
<keyword evidence="5" id="KW-0493">Microtubule</keyword>
<reference evidence="13" key="1">
    <citation type="submission" date="2013-03" db="EMBL/GenBank/DDBJ databases">
        <title>The Genome Sequence of Anopheles minimus MINIMUS1.</title>
        <authorList>
            <consortium name="The Broad Institute Genomics Platform"/>
            <person name="Neafsey D.E."/>
            <person name="Walton C."/>
            <person name="Walker B."/>
            <person name="Young S.K."/>
            <person name="Zeng Q."/>
            <person name="Gargeya S."/>
            <person name="Fitzgerald M."/>
            <person name="Haas B."/>
            <person name="Abouelleil A."/>
            <person name="Allen A.W."/>
            <person name="Alvarado L."/>
            <person name="Arachchi H.M."/>
            <person name="Berlin A.M."/>
            <person name="Chapman S.B."/>
            <person name="Gainer-Dewar J."/>
            <person name="Goldberg J."/>
            <person name="Griggs A."/>
            <person name="Gujja S."/>
            <person name="Hansen M."/>
            <person name="Howarth C."/>
            <person name="Imamovic A."/>
            <person name="Ireland A."/>
            <person name="Larimer J."/>
            <person name="McCowan C."/>
            <person name="Murphy C."/>
            <person name="Pearson M."/>
            <person name="Poon T.W."/>
            <person name="Priest M."/>
            <person name="Roberts A."/>
            <person name="Saif S."/>
            <person name="Shea T."/>
            <person name="Sisk P."/>
            <person name="Sykes S."/>
            <person name="Wortman J."/>
            <person name="Nusbaum C."/>
            <person name="Birren B."/>
        </authorList>
    </citation>
    <scope>NUCLEOTIDE SEQUENCE [LARGE SCALE GENOMIC DNA]</scope>
    <source>
        <strain evidence="13">MINIMUS1</strain>
    </source>
</reference>
<keyword evidence="7" id="KW-0243">Dynein</keyword>
<dbReference type="GO" id="GO:0005874">
    <property type="term" value="C:microtubule"/>
    <property type="evidence" value="ECO:0007669"/>
    <property type="project" value="UniProtKB-KW"/>
</dbReference>
<dbReference type="STRING" id="112268.A0A182VTD0"/>
<dbReference type="GO" id="GO:0003341">
    <property type="term" value="P:cilium movement"/>
    <property type="evidence" value="ECO:0007669"/>
    <property type="project" value="TreeGrafter"/>
</dbReference>
<evidence type="ECO:0000256" key="7">
    <source>
        <dbReference type="ARBA" id="ARBA00023017"/>
    </source>
</evidence>
<comment type="similarity">
    <text evidence="2">Belongs to the dynein intermediate chain family.</text>
</comment>
<feature type="compositionally biased region" description="Basic and acidic residues" evidence="11">
    <location>
        <begin position="225"/>
        <end position="252"/>
    </location>
</feature>
<dbReference type="GO" id="GO:0045503">
    <property type="term" value="F:dynein light chain binding"/>
    <property type="evidence" value="ECO:0007669"/>
    <property type="project" value="TreeGrafter"/>
</dbReference>
<keyword evidence="9" id="KW-0206">Cytoskeleton</keyword>
<dbReference type="PANTHER" id="PTHR12442:SF11">
    <property type="entry name" value="DYNEIN AXONEMAL INTERMEDIATE CHAIN 1"/>
    <property type="match status" value="1"/>
</dbReference>
<keyword evidence="10" id="KW-0966">Cell projection</keyword>
<keyword evidence="4" id="KW-0853">WD repeat</keyword>
<dbReference type="GO" id="GO:0036157">
    <property type="term" value="C:outer dynein arm"/>
    <property type="evidence" value="ECO:0007669"/>
    <property type="project" value="TreeGrafter"/>
</dbReference>
<evidence type="ECO:0000256" key="6">
    <source>
        <dbReference type="ARBA" id="ARBA00022737"/>
    </source>
</evidence>
<keyword evidence="3" id="KW-0963">Cytoplasm</keyword>
<sequence length="696" mass="79423">MQKIGKGEPVDNDEFDTWMKSKQLLKPDDQLDLTEAELGEEIPKLLSTENRHLPRNLVVYDFREGAFLPVPPPENTITLLEFEGTSIHKDTDEAKEQISRKGTDELNVTLDKPKETLAEDQEDTKKPDTPETGDGEEGERDEDEAEAEGEGQEQEEEVQPPPEEEAPKKKLTNQFNFCERAALTIANPSRSVDTQTIPPPRSSYGASVLQWVIYDSYIEDYAQQQREKEREKEKKPGLQRRDEKSRKDEKAKQAEEFNKRYLQACQIIERMVNQNIYDEIAQDYRYWEDPSDEFREEEGTLLPLWKFSYERTKKMCVTDLCFNTLYYDLFAVCFGTLDFMKQNAEGAVCLFTIKNPSFPDYRIATESGAMCCDIHPKYPYLIAIGLYDGNVIVYNLQVGTKEGPVYISHGVNGKHAECVWEIKWGPDMQDGEINFFSVSADGKVFNWVLMQNKLAITTIITLFLELDHVSGPDGSTLRLKGSGTCMVFHPHNPEIFLVGTEEGYIFKCSTAYSSKYLMTYHAHYLPVHRMDYNKFNSNIFASCSGDWRVKIWEDMRPEPLFIFDLGSSVGDVKWAPYSSTVFAAVTTEGKVFVFDLNVNKYKAICTQAIVSKRKNKLTRLAFNQKLPFIIVGDDKGTTITLKLSPNLRIKTKMGKKAGVVDPQLLESQKLDRLLSLVRELPEGEMVKETVSTVASN</sequence>
<evidence type="ECO:0000256" key="3">
    <source>
        <dbReference type="ARBA" id="ARBA00022490"/>
    </source>
</evidence>
<dbReference type="InterPro" id="IPR050687">
    <property type="entry name" value="Dynein_IC"/>
</dbReference>
<proteinExistence type="inferred from homology"/>
<keyword evidence="13" id="KW-1185">Reference proteome</keyword>
<dbReference type="GO" id="GO:0045504">
    <property type="term" value="F:dynein heavy chain binding"/>
    <property type="evidence" value="ECO:0007669"/>
    <property type="project" value="TreeGrafter"/>
</dbReference>
<dbReference type="VEuPathDB" id="VectorBase:AMIN001321"/>
<evidence type="ECO:0000256" key="11">
    <source>
        <dbReference type="SAM" id="MobiDB-lite"/>
    </source>
</evidence>
<keyword evidence="8" id="KW-0505">Motor protein</keyword>
<dbReference type="GO" id="GO:0036158">
    <property type="term" value="P:outer dynein arm assembly"/>
    <property type="evidence" value="ECO:0007669"/>
    <property type="project" value="TreeGrafter"/>
</dbReference>
<comment type="subcellular location">
    <subcellularLocation>
        <location evidence="1">Cytoplasm</location>
        <location evidence="1">Cytoskeleton</location>
        <location evidence="1">Cilium axoneme</location>
    </subcellularLocation>
</comment>
<organism evidence="12 13">
    <name type="scientific">Anopheles minimus</name>
    <dbReference type="NCBI Taxonomy" id="112268"/>
    <lineage>
        <taxon>Eukaryota</taxon>
        <taxon>Metazoa</taxon>
        <taxon>Ecdysozoa</taxon>
        <taxon>Arthropoda</taxon>
        <taxon>Hexapoda</taxon>
        <taxon>Insecta</taxon>
        <taxon>Pterygota</taxon>
        <taxon>Neoptera</taxon>
        <taxon>Endopterygota</taxon>
        <taxon>Diptera</taxon>
        <taxon>Nematocera</taxon>
        <taxon>Culicoidea</taxon>
        <taxon>Culicidae</taxon>
        <taxon>Anophelinae</taxon>
        <taxon>Anopheles</taxon>
    </lineage>
</organism>
<evidence type="ECO:0000256" key="4">
    <source>
        <dbReference type="ARBA" id="ARBA00022574"/>
    </source>
</evidence>
<protein>
    <recommendedName>
        <fullName evidence="14">Dynein intermediate chain 2, ciliary</fullName>
    </recommendedName>
</protein>
<feature type="region of interest" description="Disordered" evidence="11">
    <location>
        <begin position="88"/>
        <end position="169"/>
    </location>
</feature>
<reference evidence="12" key="2">
    <citation type="submission" date="2020-05" db="UniProtKB">
        <authorList>
            <consortium name="EnsemblMetazoa"/>
        </authorList>
    </citation>
    <scope>IDENTIFICATION</scope>
    <source>
        <strain evidence="12">MINIMUS1</strain>
    </source>
</reference>
<evidence type="ECO:0008006" key="14">
    <source>
        <dbReference type="Google" id="ProtNLM"/>
    </source>
</evidence>
<name>A0A182VTD0_9DIPT</name>
<dbReference type="SMART" id="SM00320">
    <property type="entry name" value="WD40"/>
    <property type="match status" value="4"/>
</dbReference>
<evidence type="ECO:0000256" key="1">
    <source>
        <dbReference type="ARBA" id="ARBA00004430"/>
    </source>
</evidence>
<dbReference type="EnsemblMetazoa" id="AMIN001321-RA">
    <property type="protein sequence ID" value="AMIN001321-PA"/>
    <property type="gene ID" value="AMIN001321"/>
</dbReference>
<accession>A0A182VTD0</accession>
<evidence type="ECO:0000256" key="10">
    <source>
        <dbReference type="ARBA" id="ARBA00023273"/>
    </source>
</evidence>
<dbReference type="InterPro" id="IPR001680">
    <property type="entry name" value="WD40_rpt"/>
</dbReference>
<feature type="region of interest" description="Disordered" evidence="11">
    <location>
        <begin position="224"/>
        <end position="252"/>
    </location>
</feature>
<evidence type="ECO:0000313" key="13">
    <source>
        <dbReference type="Proteomes" id="UP000075920"/>
    </source>
</evidence>
<dbReference type="InterPro" id="IPR036322">
    <property type="entry name" value="WD40_repeat_dom_sf"/>
</dbReference>
<evidence type="ECO:0000256" key="8">
    <source>
        <dbReference type="ARBA" id="ARBA00023175"/>
    </source>
</evidence>
<dbReference type="Gene3D" id="2.130.10.10">
    <property type="entry name" value="YVTN repeat-like/Quinoprotein amine dehydrogenase"/>
    <property type="match status" value="2"/>
</dbReference>
<dbReference type="Proteomes" id="UP000075920">
    <property type="component" value="Unassembled WGS sequence"/>
</dbReference>
<dbReference type="PANTHER" id="PTHR12442">
    <property type="entry name" value="DYNEIN INTERMEDIATE CHAIN"/>
    <property type="match status" value="1"/>
</dbReference>
<dbReference type="InterPro" id="IPR015943">
    <property type="entry name" value="WD40/YVTN_repeat-like_dom_sf"/>
</dbReference>